<protein>
    <submittedName>
        <fullName evidence="1">Uncharacterized protein</fullName>
    </submittedName>
</protein>
<name>A0A392QLY8_9FABA</name>
<dbReference type="Proteomes" id="UP000265520">
    <property type="component" value="Unassembled WGS sequence"/>
</dbReference>
<evidence type="ECO:0000313" key="2">
    <source>
        <dbReference type="Proteomes" id="UP000265520"/>
    </source>
</evidence>
<dbReference type="EMBL" id="LXQA010142097">
    <property type="protein sequence ID" value="MCI24546.1"/>
    <property type="molecule type" value="Genomic_DNA"/>
</dbReference>
<organism evidence="1 2">
    <name type="scientific">Trifolium medium</name>
    <dbReference type="NCBI Taxonomy" id="97028"/>
    <lineage>
        <taxon>Eukaryota</taxon>
        <taxon>Viridiplantae</taxon>
        <taxon>Streptophyta</taxon>
        <taxon>Embryophyta</taxon>
        <taxon>Tracheophyta</taxon>
        <taxon>Spermatophyta</taxon>
        <taxon>Magnoliopsida</taxon>
        <taxon>eudicotyledons</taxon>
        <taxon>Gunneridae</taxon>
        <taxon>Pentapetalae</taxon>
        <taxon>rosids</taxon>
        <taxon>fabids</taxon>
        <taxon>Fabales</taxon>
        <taxon>Fabaceae</taxon>
        <taxon>Papilionoideae</taxon>
        <taxon>50 kb inversion clade</taxon>
        <taxon>NPAAA clade</taxon>
        <taxon>Hologalegina</taxon>
        <taxon>IRL clade</taxon>
        <taxon>Trifolieae</taxon>
        <taxon>Trifolium</taxon>
    </lineage>
</organism>
<feature type="non-terminal residue" evidence="1">
    <location>
        <position position="1"/>
    </location>
</feature>
<proteinExistence type="predicted"/>
<reference evidence="1 2" key="1">
    <citation type="journal article" date="2018" name="Front. Plant Sci.">
        <title>Red Clover (Trifolium pratense) and Zigzag Clover (T. medium) - A Picture of Genomic Similarities and Differences.</title>
        <authorList>
            <person name="Dluhosova J."/>
            <person name="Istvanek J."/>
            <person name="Nedelnik J."/>
            <person name="Repkova J."/>
        </authorList>
    </citation>
    <scope>NUCLEOTIDE SEQUENCE [LARGE SCALE GENOMIC DNA]</scope>
    <source>
        <strain evidence="2">cv. 10/8</strain>
        <tissue evidence="1">Leaf</tissue>
    </source>
</reference>
<comment type="caution">
    <text evidence="1">The sequence shown here is derived from an EMBL/GenBank/DDBJ whole genome shotgun (WGS) entry which is preliminary data.</text>
</comment>
<sequence length="89" mass="10548">VAPRHRSNDFRFELVCRRGFPRRVCYARKNPKLARDYPQYSKEELPVIIRNILTRTPYIYDDVLANAFTSFAKVLGLLPRETRSQFEVT</sequence>
<evidence type="ECO:0000313" key="1">
    <source>
        <dbReference type="EMBL" id="MCI24546.1"/>
    </source>
</evidence>
<accession>A0A392QLY8</accession>
<dbReference type="AlphaFoldDB" id="A0A392QLY8"/>
<keyword evidence="2" id="KW-1185">Reference proteome</keyword>